<dbReference type="InterPro" id="IPR006764">
    <property type="entry name" value="SAM_dep_MeTrfase_SAV2177_type"/>
</dbReference>
<sequence length="270" mass="29205">MERGQTPRLDVIDSKSPNLARMNNYLLGGKDHYGADREACERLTQLVPEAPRVAQAAHRFLLRATSHLARDHQVRQYVVFGAGLPTSVGVHHVARRIQAGARTVYADHDPLALVHGRALWEDRYTLVMRAAPAESLALLRSAAVREMIDFASPVAVLLVSGLHNVPEDAGPSTVLQQASRILASGSFIAASHLVSEDAEVRRKAGALLREAAAGRWGRVRPRAEVDAFFGGLQQMAPGLVDVHQWRPGGDRAAGGGSLRWAERGAVAVVH</sequence>
<dbReference type="PIRSF" id="PIRSF017393">
    <property type="entry name" value="MTase_SAV2177"/>
    <property type="match status" value="1"/>
</dbReference>
<proteinExistence type="predicted"/>
<dbReference type="Proteomes" id="UP000189443">
    <property type="component" value="Chromosome"/>
</dbReference>
<accession>A0A1S6JIZ2</accession>
<evidence type="ECO:0000313" key="1">
    <source>
        <dbReference type="EMBL" id="AQS71699.1"/>
    </source>
</evidence>
<dbReference type="KEGG" id="spac:B1H29_36950"/>
<dbReference type="SUPFAM" id="SSF53335">
    <property type="entry name" value="S-adenosyl-L-methionine-dependent methyltransferases"/>
    <property type="match status" value="1"/>
</dbReference>
<evidence type="ECO:0000313" key="2">
    <source>
        <dbReference type="EMBL" id="AQS72465.1"/>
    </source>
</evidence>
<reference evidence="1 3" key="1">
    <citation type="submission" date="2017-02" db="EMBL/GenBank/DDBJ databases">
        <title>Streptomyces pactum ACT12 Genome sequencing and assembly.</title>
        <authorList>
            <person name="Xue Q."/>
            <person name="Yan X."/>
            <person name="Jia L."/>
            <person name="Yan H."/>
        </authorList>
    </citation>
    <scope>NUCLEOTIDE SEQUENCE [LARGE SCALE GENOMIC DNA]</scope>
    <source>
        <strain evidence="1 3">ACT12</strain>
    </source>
</reference>
<evidence type="ECO:0008006" key="4">
    <source>
        <dbReference type="Google" id="ProtNLM"/>
    </source>
</evidence>
<organism evidence="1 3">
    <name type="scientific">Streptomyces pactum</name>
    <dbReference type="NCBI Taxonomy" id="68249"/>
    <lineage>
        <taxon>Bacteria</taxon>
        <taxon>Bacillati</taxon>
        <taxon>Actinomycetota</taxon>
        <taxon>Actinomycetes</taxon>
        <taxon>Kitasatosporales</taxon>
        <taxon>Streptomycetaceae</taxon>
        <taxon>Streptomyces</taxon>
    </lineage>
</organism>
<dbReference type="Pfam" id="PF04672">
    <property type="entry name" value="Methyltransf_19"/>
    <property type="match status" value="1"/>
</dbReference>
<dbReference type="EMBL" id="CP019724">
    <property type="protein sequence ID" value="AQS72465.1"/>
    <property type="molecule type" value="Genomic_DNA"/>
</dbReference>
<evidence type="ECO:0000313" key="3">
    <source>
        <dbReference type="Proteomes" id="UP000189443"/>
    </source>
</evidence>
<keyword evidence="3" id="KW-1185">Reference proteome</keyword>
<dbReference type="Gene3D" id="3.40.50.150">
    <property type="entry name" value="Vaccinia Virus protein VP39"/>
    <property type="match status" value="1"/>
</dbReference>
<dbReference type="InterPro" id="IPR029063">
    <property type="entry name" value="SAM-dependent_MTases_sf"/>
</dbReference>
<dbReference type="AlphaFoldDB" id="A0A1S6JIZ2"/>
<gene>
    <name evidence="1" type="ORF">B1H29_00105</name>
    <name evidence="2" type="ORF">B1H29_36950</name>
</gene>
<protein>
    <recommendedName>
        <fullName evidence="4">SAM-dependent methyltransferase</fullName>
    </recommendedName>
</protein>
<dbReference type="EMBL" id="CP019724">
    <property type="protein sequence ID" value="AQS71699.1"/>
    <property type="molecule type" value="Genomic_DNA"/>
</dbReference>
<name>A0A1S6JIZ2_9ACTN</name>
<dbReference type="KEGG" id="spac:B1H29_00105"/>